<evidence type="ECO:0000313" key="2">
    <source>
        <dbReference type="Proteomes" id="UP000265520"/>
    </source>
</evidence>
<comment type="caution">
    <text evidence="1">The sequence shown here is derived from an EMBL/GenBank/DDBJ whole genome shotgun (WGS) entry which is preliminary data.</text>
</comment>
<proteinExistence type="predicted"/>
<sequence>MENGGGGIDIMPWNLRIRGIACKTPSSLPPHRDGGRSLFHVGSSSPSLSVMIKKKTIMVNGNAKFSVSLNFSF</sequence>
<reference evidence="1 2" key="1">
    <citation type="journal article" date="2018" name="Front. Plant Sci.">
        <title>Red Clover (Trifolium pratense) and Zigzag Clover (T. medium) - A Picture of Genomic Similarities and Differences.</title>
        <authorList>
            <person name="Dluhosova J."/>
            <person name="Istvanek J."/>
            <person name="Nedelnik J."/>
            <person name="Repkova J."/>
        </authorList>
    </citation>
    <scope>NUCLEOTIDE SEQUENCE [LARGE SCALE GENOMIC DNA]</scope>
    <source>
        <strain evidence="2">cv. 10/8</strain>
        <tissue evidence="1">Leaf</tissue>
    </source>
</reference>
<dbReference type="Proteomes" id="UP000265520">
    <property type="component" value="Unassembled WGS sequence"/>
</dbReference>
<gene>
    <name evidence="1" type="ORF">A2U01_0004099</name>
</gene>
<name>A0A392M749_9FABA</name>
<evidence type="ECO:0000313" key="1">
    <source>
        <dbReference type="EMBL" id="MCH83280.1"/>
    </source>
</evidence>
<accession>A0A392M749</accession>
<dbReference type="EMBL" id="LXQA010004915">
    <property type="protein sequence ID" value="MCH83280.1"/>
    <property type="molecule type" value="Genomic_DNA"/>
</dbReference>
<keyword evidence="2" id="KW-1185">Reference proteome</keyword>
<dbReference type="AlphaFoldDB" id="A0A392M749"/>
<protein>
    <submittedName>
        <fullName evidence="1">Uncharacterized protein</fullName>
    </submittedName>
</protein>
<organism evidence="1 2">
    <name type="scientific">Trifolium medium</name>
    <dbReference type="NCBI Taxonomy" id="97028"/>
    <lineage>
        <taxon>Eukaryota</taxon>
        <taxon>Viridiplantae</taxon>
        <taxon>Streptophyta</taxon>
        <taxon>Embryophyta</taxon>
        <taxon>Tracheophyta</taxon>
        <taxon>Spermatophyta</taxon>
        <taxon>Magnoliopsida</taxon>
        <taxon>eudicotyledons</taxon>
        <taxon>Gunneridae</taxon>
        <taxon>Pentapetalae</taxon>
        <taxon>rosids</taxon>
        <taxon>fabids</taxon>
        <taxon>Fabales</taxon>
        <taxon>Fabaceae</taxon>
        <taxon>Papilionoideae</taxon>
        <taxon>50 kb inversion clade</taxon>
        <taxon>NPAAA clade</taxon>
        <taxon>Hologalegina</taxon>
        <taxon>IRL clade</taxon>
        <taxon>Trifolieae</taxon>
        <taxon>Trifolium</taxon>
    </lineage>
</organism>